<dbReference type="SUPFAM" id="SSF50978">
    <property type="entry name" value="WD40 repeat-like"/>
    <property type="match status" value="1"/>
</dbReference>
<organism evidence="8 9">
    <name type="scientific">Piedraia hortae CBS 480.64</name>
    <dbReference type="NCBI Taxonomy" id="1314780"/>
    <lineage>
        <taxon>Eukaryota</taxon>
        <taxon>Fungi</taxon>
        <taxon>Dikarya</taxon>
        <taxon>Ascomycota</taxon>
        <taxon>Pezizomycotina</taxon>
        <taxon>Dothideomycetes</taxon>
        <taxon>Dothideomycetidae</taxon>
        <taxon>Capnodiales</taxon>
        <taxon>Piedraiaceae</taxon>
        <taxon>Piedraia</taxon>
    </lineage>
</organism>
<dbReference type="InterPro" id="IPR036322">
    <property type="entry name" value="WD40_repeat_dom_sf"/>
</dbReference>
<evidence type="ECO:0000256" key="3">
    <source>
        <dbReference type="ARBA" id="ARBA00022776"/>
    </source>
</evidence>
<keyword evidence="3" id="KW-0498">Mitosis</keyword>
<dbReference type="Pfam" id="PF12894">
    <property type="entry name" value="ANAPC4_WD40"/>
    <property type="match status" value="1"/>
</dbReference>
<evidence type="ECO:0000313" key="8">
    <source>
        <dbReference type="EMBL" id="KAF2860174.1"/>
    </source>
</evidence>
<dbReference type="InterPro" id="IPR015943">
    <property type="entry name" value="WD40/YVTN_repeat-like_dom_sf"/>
</dbReference>
<dbReference type="EMBL" id="MU005984">
    <property type="protein sequence ID" value="KAF2860174.1"/>
    <property type="molecule type" value="Genomic_DNA"/>
</dbReference>
<dbReference type="Pfam" id="PF12896">
    <property type="entry name" value="ANAPC4"/>
    <property type="match status" value="1"/>
</dbReference>
<proteinExistence type="predicted"/>
<dbReference type="Gene3D" id="2.130.10.10">
    <property type="entry name" value="YVTN repeat-like/Quinoprotein amine dehydrogenase"/>
    <property type="match status" value="1"/>
</dbReference>
<keyword evidence="9" id="KW-1185">Reference proteome</keyword>
<evidence type="ECO:0000259" key="6">
    <source>
        <dbReference type="Pfam" id="PF12894"/>
    </source>
</evidence>
<dbReference type="PANTHER" id="PTHR13260">
    <property type="entry name" value="ANAPHASE PROMOTING COMPLEX SUBUNIT 4 APC4"/>
    <property type="match status" value="1"/>
</dbReference>
<dbReference type="InterPro" id="IPR024977">
    <property type="entry name" value="Apc4-like_WD40_dom"/>
</dbReference>
<dbReference type="PANTHER" id="PTHR13260:SF0">
    <property type="entry name" value="ANAPHASE-PROMOTING COMPLEX SUBUNIT 4"/>
    <property type="match status" value="1"/>
</dbReference>
<evidence type="ECO:0000256" key="5">
    <source>
        <dbReference type="ARBA" id="ARBA00023306"/>
    </source>
</evidence>
<evidence type="ECO:0000313" key="9">
    <source>
        <dbReference type="Proteomes" id="UP000799421"/>
    </source>
</evidence>
<keyword evidence="5" id="KW-0131">Cell cycle</keyword>
<dbReference type="AlphaFoldDB" id="A0A6A7BY88"/>
<dbReference type="InterPro" id="IPR024790">
    <property type="entry name" value="APC4_long_dom"/>
</dbReference>
<evidence type="ECO:0000256" key="2">
    <source>
        <dbReference type="ARBA" id="ARBA00022618"/>
    </source>
</evidence>
<reference evidence="8" key="1">
    <citation type="journal article" date="2020" name="Stud. Mycol.">
        <title>101 Dothideomycetes genomes: a test case for predicting lifestyles and emergence of pathogens.</title>
        <authorList>
            <person name="Haridas S."/>
            <person name="Albert R."/>
            <person name="Binder M."/>
            <person name="Bloem J."/>
            <person name="Labutti K."/>
            <person name="Salamov A."/>
            <person name="Andreopoulos B."/>
            <person name="Baker S."/>
            <person name="Barry K."/>
            <person name="Bills G."/>
            <person name="Bluhm B."/>
            <person name="Cannon C."/>
            <person name="Castanera R."/>
            <person name="Culley D."/>
            <person name="Daum C."/>
            <person name="Ezra D."/>
            <person name="Gonzalez J."/>
            <person name="Henrissat B."/>
            <person name="Kuo A."/>
            <person name="Liang C."/>
            <person name="Lipzen A."/>
            <person name="Lutzoni F."/>
            <person name="Magnuson J."/>
            <person name="Mondo S."/>
            <person name="Nolan M."/>
            <person name="Ohm R."/>
            <person name="Pangilinan J."/>
            <person name="Park H.-J."/>
            <person name="Ramirez L."/>
            <person name="Alfaro M."/>
            <person name="Sun H."/>
            <person name="Tritt A."/>
            <person name="Yoshinaga Y."/>
            <person name="Zwiers L.-H."/>
            <person name="Turgeon B."/>
            <person name="Goodwin S."/>
            <person name="Spatafora J."/>
            <person name="Crous P."/>
            <person name="Grigoriev I."/>
        </authorList>
    </citation>
    <scope>NUCLEOTIDE SEQUENCE</scope>
    <source>
        <strain evidence="8">CBS 480.64</strain>
    </source>
</reference>
<protein>
    <recommendedName>
        <fullName evidence="1">Anaphase-promoting complex subunit 4</fullName>
    </recommendedName>
</protein>
<gene>
    <name evidence="8" type="ORF">K470DRAFT_258143</name>
</gene>
<dbReference type="Proteomes" id="UP000799421">
    <property type="component" value="Unassembled WGS sequence"/>
</dbReference>
<sequence length="741" mass="81071">MASGSLPLLSEKQLSHGVLSELVAYCDLRDLVAIVTEGHDVIVYRINGQLVFAVRRKDEHVDITAVSWKENGTLLAVGWSDGTCGLHSGENGKLLSQTSTKEEGTGKAWKLDITPDWEDDDSDGETERTVIGLVGWMVHCTKKNKVNVSSIEEFSAPDSGDAQAATRLARSISSLDVTTSLPRLSALSSHGARLGPDGSKFTSQAAMDSIFEPQKDAKSDHVDCLLLCGKDGHIQVLQDDTVMVGSCQIEGHPILHAAHPANPIHTILSRRDDGQLIRSSLTLPMDMLSGSFLPILTTNTKRIQNFLAYVLQTIRCIQHDFTAGLQFPTRLLHNFATELNERGLGSVALNLYNLAMTGDFSDATLEWLTDIVKDTNYKRWDAAISGMYSHVQNHVFINLIPALDRIAMAASTLRGWATAHALAPLVETQQFSVQADTFSRIIDLVDSLRLAAHKMLLAVIDEYGQWRAFAKWLKVMIEVAIAGPGGKSAAEMEDRELPLLDYGHVLAYMSDTMGQEEKGARGFVCQLDDFKGSCSEQEFWSNGIVNAMGYGNAKDLLLKVREHDEDREGRIPWDELGSIKALLNIPALAAVLAGSVRSAMDQIAQWQGSMLAAPTNVSVHLKGDVKDLRVKDELVEVLMLCEGKVDMCILGTDEVSDTFPVDNAIDAKFYDDGCLALVEKEKAFTLQQNSFASKGSKTVHQFTDFVPEMLIVGGRIGKQVAMVFEKGGRGWNVLDLEGLGL</sequence>
<dbReference type="InterPro" id="IPR024789">
    <property type="entry name" value="APC4"/>
</dbReference>
<dbReference type="GO" id="GO:0070979">
    <property type="term" value="P:protein K11-linked ubiquitination"/>
    <property type="evidence" value="ECO:0007669"/>
    <property type="project" value="TreeGrafter"/>
</dbReference>
<feature type="domain" description="Anaphase-promoting complex subunit 4 long" evidence="7">
    <location>
        <begin position="281"/>
        <end position="478"/>
    </location>
</feature>
<dbReference type="GO" id="GO:0031145">
    <property type="term" value="P:anaphase-promoting complex-dependent catabolic process"/>
    <property type="evidence" value="ECO:0007669"/>
    <property type="project" value="InterPro"/>
</dbReference>
<keyword evidence="4" id="KW-0833">Ubl conjugation pathway</keyword>
<dbReference type="GO" id="GO:0034399">
    <property type="term" value="C:nuclear periphery"/>
    <property type="evidence" value="ECO:0007669"/>
    <property type="project" value="TreeGrafter"/>
</dbReference>
<evidence type="ECO:0000256" key="4">
    <source>
        <dbReference type="ARBA" id="ARBA00022786"/>
    </source>
</evidence>
<feature type="domain" description="Anaphase-promoting complex subunit 4-like WD40" evidence="6">
    <location>
        <begin position="23"/>
        <end position="103"/>
    </location>
</feature>
<keyword evidence="2" id="KW-0132">Cell division</keyword>
<dbReference type="GO" id="GO:0051301">
    <property type="term" value="P:cell division"/>
    <property type="evidence" value="ECO:0007669"/>
    <property type="project" value="UniProtKB-KW"/>
</dbReference>
<evidence type="ECO:0000259" key="7">
    <source>
        <dbReference type="Pfam" id="PF12896"/>
    </source>
</evidence>
<dbReference type="OrthoDB" id="10266042at2759"/>
<accession>A0A6A7BY88</accession>
<name>A0A6A7BY88_9PEZI</name>
<dbReference type="GO" id="GO:0005680">
    <property type="term" value="C:anaphase-promoting complex"/>
    <property type="evidence" value="ECO:0007669"/>
    <property type="project" value="InterPro"/>
</dbReference>
<evidence type="ECO:0000256" key="1">
    <source>
        <dbReference type="ARBA" id="ARBA00016067"/>
    </source>
</evidence>